<proteinExistence type="predicted"/>
<dbReference type="EMBL" id="FNUC01000003">
    <property type="protein sequence ID" value="SEE78454.1"/>
    <property type="molecule type" value="Genomic_DNA"/>
</dbReference>
<dbReference type="InterPro" id="IPR016166">
    <property type="entry name" value="FAD-bd_PCMH"/>
</dbReference>
<dbReference type="SUPFAM" id="SSF56176">
    <property type="entry name" value="FAD-binding/transporter-associated domain-like"/>
    <property type="match status" value="1"/>
</dbReference>
<dbReference type="InterPro" id="IPR051312">
    <property type="entry name" value="Diverse_Substr_Oxidored"/>
</dbReference>
<evidence type="ECO:0000256" key="2">
    <source>
        <dbReference type="ARBA" id="ARBA00022827"/>
    </source>
</evidence>
<dbReference type="Gene3D" id="3.30.465.10">
    <property type="match status" value="1"/>
</dbReference>
<dbReference type="InterPro" id="IPR005107">
    <property type="entry name" value="CO_DH_flav_C"/>
</dbReference>
<evidence type="ECO:0000256" key="3">
    <source>
        <dbReference type="ARBA" id="ARBA00023002"/>
    </source>
</evidence>
<reference evidence="6" key="1">
    <citation type="submission" date="2016-10" db="EMBL/GenBank/DDBJ databases">
        <authorList>
            <person name="Varghese N."/>
            <person name="Submissions S."/>
        </authorList>
    </citation>
    <scope>NUCLEOTIDE SEQUENCE [LARGE SCALE GENOMIC DNA]</scope>
    <source>
        <strain evidence="6">DSM 45237</strain>
    </source>
</reference>
<accession>A0A1H5LN73</accession>
<dbReference type="Pfam" id="PF03450">
    <property type="entry name" value="CO_deh_flav_C"/>
    <property type="match status" value="1"/>
</dbReference>
<dbReference type="InterPro" id="IPR016169">
    <property type="entry name" value="FAD-bd_PCMH_sub2"/>
</dbReference>
<protein>
    <submittedName>
        <fullName evidence="5">Carbon-monoxide dehydrogenase medium subunit</fullName>
    </submittedName>
</protein>
<dbReference type="PANTHER" id="PTHR42659:SF2">
    <property type="entry name" value="XANTHINE DEHYDROGENASE SUBUNIT C-RELATED"/>
    <property type="match status" value="1"/>
</dbReference>
<dbReference type="PROSITE" id="PS51387">
    <property type="entry name" value="FAD_PCMH"/>
    <property type="match status" value="1"/>
</dbReference>
<dbReference type="InterPro" id="IPR016167">
    <property type="entry name" value="FAD-bd_PCMH_sub1"/>
</dbReference>
<dbReference type="InterPro" id="IPR002346">
    <property type="entry name" value="Mopterin_DH_FAD-bd"/>
</dbReference>
<evidence type="ECO:0000313" key="6">
    <source>
        <dbReference type="Proteomes" id="UP000181980"/>
    </source>
</evidence>
<dbReference type="GO" id="GO:0071949">
    <property type="term" value="F:FAD binding"/>
    <property type="evidence" value="ECO:0007669"/>
    <property type="project" value="InterPro"/>
</dbReference>
<dbReference type="InterPro" id="IPR036683">
    <property type="entry name" value="CO_DH_flav_C_dom_sf"/>
</dbReference>
<keyword evidence="3" id="KW-0560">Oxidoreductase</keyword>
<dbReference type="AlphaFoldDB" id="A0A1H5LN73"/>
<dbReference type="GO" id="GO:0016491">
    <property type="term" value="F:oxidoreductase activity"/>
    <property type="evidence" value="ECO:0007669"/>
    <property type="project" value="UniProtKB-KW"/>
</dbReference>
<sequence>MKPAGFTYHRPATVDDAVAVLAEVSPAGKVLAGGQSLVPLLNMRLAAPEHVVDINRLSELAYVRADGAAVTVGALARHADVERDAAAHAVLPLLRETLRYVAHPTIRNRGTTVGSIAHADPAGELTAVLALLGGTVTLRSAAGERTVEAADFFTGPMSTCADAGELVTSVTFPVPEGRTGAVWTEVARRHGDYAVCGAGVEVSLDDDLRVAGARAAYVSMGPEPVLLDLTDAVAGSTYDDAGWPAAGRLAAGRLEPDDDIHATAAYRTHLAEVLTTRALRAAARRAAGVAA</sequence>
<keyword evidence="1" id="KW-0285">Flavoprotein</keyword>
<gene>
    <name evidence="5" type="ORF">SAMN04488561_2682</name>
</gene>
<dbReference type="Gene3D" id="3.30.43.10">
    <property type="entry name" value="Uridine Diphospho-n-acetylenolpyruvylglucosamine Reductase, domain 2"/>
    <property type="match status" value="1"/>
</dbReference>
<dbReference type="PANTHER" id="PTHR42659">
    <property type="entry name" value="XANTHINE DEHYDROGENASE SUBUNIT C-RELATED"/>
    <property type="match status" value="1"/>
</dbReference>
<organism evidence="5 6">
    <name type="scientific">Jiangella alba</name>
    <dbReference type="NCBI Taxonomy" id="561176"/>
    <lineage>
        <taxon>Bacteria</taxon>
        <taxon>Bacillati</taxon>
        <taxon>Actinomycetota</taxon>
        <taxon>Actinomycetes</taxon>
        <taxon>Jiangellales</taxon>
        <taxon>Jiangellaceae</taxon>
        <taxon>Jiangella</taxon>
    </lineage>
</organism>
<name>A0A1H5LN73_9ACTN</name>
<dbReference type="STRING" id="561176.SAMN04488561_2682"/>
<evidence type="ECO:0000313" key="5">
    <source>
        <dbReference type="EMBL" id="SEE78454.1"/>
    </source>
</evidence>
<evidence type="ECO:0000256" key="1">
    <source>
        <dbReference type="ARBA" id="ARBA00022630"/>
    </source>
</evidence>
<dbReference type="InterPro" id="IPR036318">
    <property type="entry name" value="FAD-bd_PCMH-like_sf"/>
</dbReference>
<dbReference type="SUPFAM" id="SSF55447">
    <property type="entry name" value="CO dehydrogenase flavoprotein C-terminal domain-like"/>
    <property type="match status" value="1"/>
</dbReference>
<feature type="domain" description="FAD-binding PCMH-type" evidence="4">
    <location>
        <begin position="1"/>
        <end position="177"/>
    </location>
</feature>
<keyword evidence="2" id="KW-0274">FAD</keyword>
<keyword evidence="6" id="KW-1185">Reference proteome</keyword>
<dbReference type="Gene3D" id="3.30.390.50">
    <property type="entry name" value="CO dehydrogenase flavoprotein, C-terminal domain"/>
    <property type="match status" value="1"/>
</dbReference>
<dbReference type="RefSeq" id="WP_069113519.1">
    <property type="nucleotide sequence ID" value="NZ_FNUC01000003.1"/>
</dbReference>
<dbReference type="OrthoDB" id="9793944at2"/>
<evidence type="ECO:0000259" key="4">
    <source>
        <dbReference type="PROSITE" id="PS51387"/>
    </source>
</evidence>
<dbReference type="Pfam" id="PF00941">
    <property type="entry name" value="FAD_binding_5"/>
    <property type="match status" value="1"/>
</dbReference>
<dbReference type="SMART" id="SM01092">
    <property type="entry name" value="CO_deh_flav_C"/>
    <property type="match status" value="1"/>
</dbReference>
<dbReference type="Proteomes" id="UP000181980">
    <property type="component" value="Unassembled WGS sequence"/>
</dbReference>